<keyword evidence="1" id="KW-0597">Phosphoprotein</keyword>
<dbReference type="SMART" id="SM00850">
    <property type="entry name" value="LytTR"/>
    <property type="match status" value="1"/>
</dbReference>
<evidence type="ECO:0000259" key="3">
    <source>
        <dbReference type="PROSITE" id="PS50930"/>
    </source>
</evidence>
<reference evidence="4 5" key="1">
    <citation type="submission" date="2019-02" db="EMBL/GenBank/DDBJ databases">
        <title>Genomic Encyclopedia of Type Strains, Phase IV (KMG-IV): sequencing the most valuable type-strain genomes for metagenomic binning, comparative biology and taxonomic classification.</title>
        <authorList>
            <person name="Goeker M."/>
        </authorList>
    </citation>
    <scope>NUCLEOTIDE SEQUENCE [LARGE SCALE GENOMIC DNA]</scope>
    <source>
        <strain evidence="4 5">DSM 18116</strain>
    </source>
</reference>
<evidence type="ECO:0000313" key="5">
    <source>
        <dbReference type="Proteomes" id="UP000293874"/>
    </source>
</evidence>
<dbReference type="Proteomes" id="UP000293874">
    <property type="component" value="Unassembled WGS sequence"/>
</dbReference>
<proteinExistence type="predicted"/>
<comment type="caution">
    <text evidence="4">The sequence shown here is derived from an EMBL/GenBank/DDBJ whole genome shotgun (WGS) entry which is preliminary data.</text>
</comment>
<dbReference type="Pfam" id="PF00072">
    <property type="entry name" value="Response_reg"/>
    <property type="match status" value="1"/>
</dbReference>
<protein>
    <submittedName>
        <fullName evidence="4">LytTR family two component transcriptional regulator</fullName>
    </submittedName>
</protein>
<dbReference type="PANTHER" id="PTHR37299">
    <property type="entry name" value="TRANSCRIPTIONAL REGULATOR-RELATED"/>
    <property type="match status" value="1"/>
</dbReference>
<dbReference type="OrthoDB" id="1646880at2"/>
<organism evidence="4 5">
    <name type="scientific">Pseudobacter ginsenosidimutans</name>
    <dbReference type="NCBI Taxonomy" id="661488"/>
    <lineage>
        <taxon>Bacteria</taxon>
        <taxon>Pseudomonadati</taxon>
        <taxon>Bacteroidota</taxon>
        <taxon>Chitinophagia</taxon>
        <taxon>Chitinophagales</taxon>
        <taxon>Chitinophagaceae</taxon>
        <taxon>Pseudobacter</taxon>
    </lineage>
</organism>
<dbReference type="PROSITE" id="PS50110">
    <property type="entry name" value="RESPONSE_REGULATORY"/>
    <property type="match status" value="1"/>
</dbReference>
<dbReference type="Gene3D" id="2.40.50.1020">
    <property type="entry name" value="LytTr DNA-binding domain"/>
    <property type="match status" value="1"/>
</dbReference>
<sequence length="252" mass="28586">MKYTAFIADDEVRSRELLQNLLEELCPELTVTGTAATVDEAVKSIHQLQPQILFLDIEMHPGTGFDILQKLSPSASAQVIFTTAYDQYAIRALRISAVDYLLKPIDVQELQSAVQKAIRQINNKQPQQQLQHLLQNLVKQQQDYTISLSTSEGLEFIPIASVLHLEANGAYTVFYLKENRKIMVSKNLKEYESILADHGFFRVHNSHLINLKEVKRYLKTDGGYVVMNDDTSISISPRKKEELLQLLSGRAL</sequence>
<dbReference type="PANTHER" id="PTHR37299:SF1">
    <property type="entry name" value="STAGE 0 SPORULATION PROTEIN A HOMOLOG"/>
    <property type="match status" value="1"/>
</dbReference>
<gene>
    <name evidence="4" type="ORF">EV199_0606</name>
</gene>
<evidence type="ECO:0000256" key="1">
    <source>
        <dbReference type="PROSITE-ProRule" id="PRU00169"/>
    </source>
</evidence>
<dbReference type="SUPFAM" id="SSF52172">
    <property type="entry name" value="CheY-like"/>
    <property type="match status" value="1"/>
</dbReference>
<feature type="domain" description="Response regulatory" evidence="2">
    <location>
        <begin position="4"/>
        <end position="118"/>
    </location>
</feature>
<dbReference type="Gene3D" id="3.40.50.2300">
    <property type="match status" value="1"/>
</dbReference>
<feature type="modified residue" description="4-aspartylphosphate" evidence="1">
    <location>
        <position position="56"/>
    </location>
</feature>
<accession>A0A4Q7N329</accession>
<evidence type="ECO:0000259" key="2">
    <source>
        <dbReference type="PROSITE" id="PS50110"/>
    </source>
</evidence>
<feature type="domain" description="HTH LytTR-type" evidence="3">
    <location>
        <begin position="146"/>
        <end position="249"/>
    </location>
</feature>
<dbReference type="InterPro" id="IPR046947">
    <property type="entry name" value="LytR-like"/>
</dbReference>
<dbReference type="EMBL" id="SGXA01000001">
    <property type="protein sequence ID" value="RZS74755.1"/>
    <property type="molecule type" value="Genomic_DNA"/>
</dbReference>
<dbReference type="PROSITE" id="PS50930">
    <property type="entry name" value="HTH_LYTTR"/>
    <property type="match status" value="1"/>
</dbReference>
<dbReference type="InterPro" id="IPR011006">
    <property type="entry name" value="CheY-like_superfamily"/>
</dbReference>
<dbReference type="InterPro" id="IPR001789">
    <property type="entry name" value="Sig_transdc_resp-reg_receiver"/>
</dbReference>
<name>A0A4Q7N329_9BACT</name>
<dbReference type="SMART" id="SM00448">
    <property type="entry name" value="REC"/>
    <property type="match status" value="1"/>
</dbReference>
<keyword evidence="5" id="KW-1185">Reference proteome</keyword>
<dbReference type="RefSeq" id="WP_130539200.1">
    <property type="nucleotide sequence ID" value="NZ_CP042431.1"/>
</dbReference>
<dbReference type="InterPro" id="IPR007492">
    <property type="entry name" value="LytTR_DNA-bd_dom"/>
</dbReference>
<dbReference type="GO" id="GO:0003677">
    <property type="term" value="F:DNA binding"/>
    <property type="evidence" value="ECO:0007669"/>
    <property type="project" value="InterPro"/>
</dbReference>
<dbReference type="AlphaFoldDB" id="A0A4Q7N329"/>
<dbReference type="GO" id="GO:0000156">
    <property type="term" value="F:phosphorelay response regulator activity"/>
    <property type="evidence" value="ECO:0007669"/>
    <property type="project" value="InterPro"/>
</dbReference>
<dbReference type="Pfam" id="PF04397">
    <property type="entry name" value="LytTR"/>
    <property type="match status" value="1"/>
</dbReference>
<evidence type="ECO:0000313" key="4">
    <source>
        <dbReference type="EMBL" id="RZS74755.1"/>
    </source>
</evidence>